<dbReference type="Gene3D" id="2.60.40.10">
    <property type="entry name" value="Immunoglobulins"/>
    <property type="match status" value="1"/>
</dbReference>
<accession>A0A1F4Y407</accession>
<dbReference type="Gene3D" id="1.10.150.320">
    <property type="entry name" value="Photosystem II 12 kDa extrinsic protein"/>
    <property type="match status" value="1"/>
</dbReference>
<dbReference type="SUPFAM" id="SSF49299">
    <property type="entry name" value="PKD domain"/>
    <property type="match status" value="1"/>
</dbReference>
<dbReference type="Pfam" id="PF12836">
    <property type="entry name" value="HHH_3"/>
    <property type="match status" value="1"/>
</dbReference>
<gene>
    <name evidence="4" type="ORF">A3D70_02435</name>
</gene>
<evidence type="ECO:0000256" key="1">
    <source>
        <dbReference type="SAM" id="MobiDB-lite"/>
    </source>
</evidence>
<dbReference type="AlphaFoldDB" id="A0A1F4Y407"/>
<protein>
    <recommendedName>
        <fullName evidence="3">PKD domain-containing protein</fullName>
    </recommendedName>
</protein>
<reference evidence="4 5" key="1">
    <citation type="journal article" date="2016" name="Nat. Commun.">
        <title>Thousands of microbial genomes shed light on interconnected biogeochemical processes in an aquifer system.</title>
        <authorList>
            <person name="Anantharaman K."/>
            <person name="Brown C.T."/>
            <person name="Hug L.A."/>
            <person name="Sharon I."/>
            <person name="Castelle C.J."/>
            <person name="Probst A.J."/>
            <person name="Thomas B.C."/>
            <person name="Singh A."/>
            <person name="Wilkins M.J."/>
            <person name="Karaoz U."/>
            <person name="Brodie E.L."/>
            <person name="Williams K.H."/>
            <person name="Hubbard S.S."/>
            <person name="Banfield J.F."/>
        </authorList>
    </citation>
    <scope>NUCLEOTIDE SEQUENCE [LARGE SCALE GENOMIC DNA]</scope>
</reference>
<dbReference type="CDD" id="cd00146">
    <property type="entry name" value="PKD"/>
    <property type="match status" value="1"/>
</dbReference>
<dbReference type="Pfam" id="PF00801">
    <property type="entry name" value="PKD"/>
    <property type="match status" value="1"/>
</dbReference>
<name>A0A1F4Y407_9BACT</name>
<dbReference type="EMBL" id="MEWV01000008">
    <property type="protein sequence ID" value="OGC88700.1"/>
    <property type="molecule type" value="Genomic_DNA"/>
</dbReference>
<keyword evidence="2" id="KW-1133">Transmembrane helix</keyword>
<dbReference type="InterPro" id="IPR013783">
    <property type="entry name" value="Ig-like_fold"/>
</dbReference>
<dbReference type="GO" id="GO:0015628">
    <property type="term" value="P:protein secretion by the type II secretion system"/>
    <property type="evidence" value="ECO:0007669"/>
    <property type="project" value="TreeGrafter"/>
</dbReference>
<comment type="caution">
    <text evidence="4">The sequence shown here is derived from an EMBL/GenBank/DDBJ whole genome shotgun (WGS) entry which is preliminary data.</text>
</comment>
<proteinExistence type="predicted"/>
<feature type="region of interest" description="Disordered" evidence="1">
    <location>
        <begin position="81"/>
        <end position="115"/>
    </location>
</feature>
<keyword evidence="2" id="KW-0472">Membrane</keyword>
<dbReference type="InterPro" id="IPR051675">
    <property type="entry name" value="Endo/Exo/Phosphatase_dom_1"/>
</dbReference>
<dbReference type="InterPro" id="IPR000601">
    <property type="entry name" value="PKD_dom"/>
</dbReference>
<dbReference type="PROSITE" id="PS50093">
    <property type="entry name" value="PKD"/>
    <property type="match status" value="1"/>
</dbReference>
<dbReference type="PANTHER" id="PTHR21180">
    <property type="entry name" value="ENDONUCLEASE/EXONUCLEASE/PHOSPHATASE FAMILY DOMAIN-CONTAINING PROTEIN 1"/>
    <property type="match status" value="1"/>
</dbReference>
<dbReference type="Proteomes" id="UP000178720">
    <property type="component" value="Unassembled WGS sequence"/>
</dbReference>
<dbReference type="GO" id="GO:0015627">
    <property type="term" value="C:type II protein secretion system complex"/>
    <property type="evidence" value="ECO:0007669"/>
    <property type="project" value="TreeGrafter"/>
</dbReference>
<sequence length="375" mass="38851">MFFILFAAIGVPPLSADHAVNINTATLTQLKTLDGVGDVVAQSIVDNRPYAAIEEVSRASGIGAPGSVSYEKIKNHITVGTTQTPPVEIPPESPPQTQTQATQTQLQSQSANEPPSITVSVVTDKVVTAGGGSYSEAAAYTASGQPIVSGARYIWNFGDGTVAEGKRVFHTYHYPGRYVLSVTAAYNYSSAMSRTTVEARDATVSLGAEGDGSLLVYNLSDSDLDVGLWSLQDGGQKYVIPEHTFILANEGVRFAAEVTGLLGSPSAELHYPNGVAASSAVPGQNSPLRGERVPTPAFVSTPPPTISAPTASQPNVESVSAAAALGSPAARGSSMLLTSLVALAGLLTVGVAGIHYSRPRKGLETPPAAEEFDIE</sequence>
<feature type="transmembrane region" description="Helical" evidence="2">
    <location>
        <begin position="335"/>
        <end position="356"/>
    </location>
</feature>
<evidence type="ECO:0000259" key="3">
    <source>
        <dbReference type="PROSITE" id="PS50093"/>
    </source>
</evidence>
<feature type="compositionally biased region" description="Low complexity" evidence="1">
    <location>
        <begin position="95"/>
        <end position="110"/>
    </location>
</feature>
<dbReference type="InterPro" id="IPR035986">
    <property type="entry name" value="PKD_dom_sf"/>
</dbReference>
<dbReference type="SUPFAM" id="SSF81585">
    <property type="entry name" value="PsbU/PolX domain-like"/>
    <property type="match status" value="1"/>
</dbReference>
<feature type="domain" description="PKD" evidence="3">
    <location>
        <begin position="141"/>
        <end position="206"/>
    </location>
</feature>
<evidence type="ECO:0000313" key="4">
    <source>
        <dbReference type="EMBL" id="OGC88700.1"/>
    </source>
</evidence>
<evidence type="ECO:0000256" key="2">
    <source>
        <dbReference type="SAM" id="Phobius"/>
    </source>
</evidence>
<dbReference type="PANTHER" id="PTHR21180:SF32">
    <property type="entry name" value="ENDONUCLEASE_EXONUCLEASE_PHOSPHATASE FAMILY DOMAIN-CONTAINING PROTEIN 1"/>
    <property type="match status" value="1"/>
</dbReference>
<organism evidence="4 5">
    <name type="scientific">Candidatus Adlerbacteria bacterium RIFCSPHIGHO2_02_FULL_54_18</name>
    <dbReference type="NCBI Taxonomy" id="1797241"/>
    <lineage>
        <taxon>Bacteria</taxon>
        <taxon>Candidatus Adleribacteriota</taxon>
    </lineage>
</organism>
<keyword evidence="2" id="KW-0812">Transmembrane</keyword>
<evidence type="ECO:0000313" key="5">
    <source>
        <dbReference type="Proteomes" id="UP000178720"/>
    </source>
</evidence>